<evidence type="ECO:0000313" key="1">
    <source>
        <dbReference type="EMBL" id="KZS95773.1"/>
    </source>
</evidence>
<name>A0A164XA55_9AGAM</name>
<keyword evidence="2" id="KW-1185">Reference proteome</keyword>
<organism evidence="1 2">
    <name type="scientific">Sistotremastrum niveocremeum HHB9708</name>
    <dbReference type="NCBI Taxonomy" id="1314777"/>
    <lineage>
        <taxon>Eukaryota</taxon>
        <taxon>Fungi</taxon>
        <taxon>Dikarya</taxon>
        <taxon>Basidiomycota</taxon>
        <taxon>Agaricomycotina</taxon>
        <taxon>Agaricomycetes</taxon>
        <taxon>Sistotremastrales</taxon>
        <taxon>Sistotremastraceae</taxon>
        <taxon>Sertulicium</taxon>
        <taxon>Sertulicium niveocremeum</taxon>
    </lineage>
</organism>
<dbReference type="Proteomes" id="UP000076722">
    <property type="component" value="Unassembled WGS sequence"/>
</dbReference>
<dbReference type="AlphaFoldDB" id="A0A164XA55"/>
<sequence>MRKILLDKPSDPGRSRLGYPPTLEATNIYRRANLTVMDPHLDLSLTRLSNDRRLHKSIRGFHRSAGSRWGGTQIFTPTYMVAIVDFVEDSEPPWRGIRWAAFERRLNEEEVLEMGQLKGMATQKLPFLARDADRHGSREARSAIAPGTGYAAASCPRRLVWTMAGLLSFVGTDSSKGLFLYFLVFFRESRTSIEEIEKEIEAMLAFLETDLSWLLDLAGT</sequence>
<protein>
    <submittedName>
        <fullName evidence="1">Uncharacterized protein</fullName>
    </submittedName>
</protein>
<evidence type="ECO:0000313" key="2">
    <source>
        <dbReference type="Proteomes" id="UP000076722"/>
    </source>
</evidence>
<gene>
    <name evidence="1" type="ORF">SISNIDRAFT_464108</name>
</gene>
<proteinExistence type="predicted"/>
<accession>A0A164XA55</accession>
<dbReference type="EMBL" id="KV419400">
    <property type="protein sequence ID" value="KZS95773.1"/>
    <property type="molecule type" value="Genomic_DNA"/>
</dbReference>
<reference evidence="1 2" key="1">
    <citation type="journal article" date="2016" name="Mol. Biol. Evol.">
        <title>Comparative Genomics of Early-Diverging Mushroom-Forming Fungi Provides Insights into the Origins of Lignocellulose Decay Capabilities.</title>
        <authorList>
            <person name="Nagy L.G."/>
            <person name="Riley R."/>
            <person name="Tritt A."/>
            <person name="Adam C."/>
            <person name="Daum C."/>
            <person name="Floudas D."/>
            <person name="Sun H."/>
            <person name="Yadav J.S."/>
            <person name="Pangilinan J."/>
            <person name="Larsson K.H."/>
            <person name="Matsuura K."/>
            <person name="Barry K."/>
            <person name="Labutti K."/>
            <person name="Kuo R."/>
            <person name="Ohm R.A."/>
            <person name="Bhattacharya S.S."/>
            <person name="Shirouzu T."/>
            <person name="Yoshinaga Y."/>
            <person name="Martin F.M."/>
            <person name="Grigoriev I.V."/>
            <person name="Hibbett D.S."/>
        </authorList>
    </citation>
    <scope>NUCLEOTIDE SEQUENCE [LARGE SCALE GENOMIC DNA]</scope>
    <source>
        <strain evidence="1 2">HHB9708</strain>
    </source>
</reference>